<evidence type="ECO:0000313" key="2">
    <source>
        <dbReference type="Proteomes" id="UP000886501"/>
    </source>
</evidence>
<name>A0ACB6ZSP3_THEGA</name>
<sequence>MDKYYTSQPFGNPASLDHELAHDPGNSSHWSVPHPSYALTGPVDTAVYQSAQLAYPESSQRTIVSSNAYLYYGQVRATPHPVSLSAPQQLPRETYELSQGYYSSPYDYPAFASLTGSGTYESTDTTEDAQSTHSLPSQQATTQSGYVTSHCNHTPVTSDEVGSDSLFFESRRETQFSSPGSIKDGSDDDSYSAQRSPSPAPRTTNGQKRGGRITLKKNPSSKRSKMHQCTVCEKWFPRPSGLATHMNSHSGMKPYRCPVESCNKSFAVRSNAKRHLRTHGINPATETTSKTLEYTVGFETPMVSDVRQANQVPVMLKWVPQSLTSRTTIAWNSKSSDSESDGEDSFPTLSVPLSPTTPSSLAWDCGYSSGESTYEGGDNHPYHPRHWRGLPGPARR</sequence>
<comment type="caution">
    <text evidence="1">The sequence shown here is derived from an EMBL/GenBank/DDBJ whole genome shotgun (WGS) entry which is preliminary data.</text>
</comment>
<reference evidence="1" key="1">
    <citation type="submission" date="2019-10" db="EMBL/GenBank/DDBJ databases">
        <authorList>
            <consortium name="DOE Joint Genome Institute"/>
            <person name="Kuo A."/>
            <person name="Miyauchi S."/>
            <person name="Kiss E."/>
            <person name="Drula E."/>
            <person name="Kohler A."/>
            <person name="Sanchez-Garcia M."/>
            <person name="Andreopoulos B."/>
            <person name="Barry K.W."/>
            <person name="Bonito G."/>
            <person name="Buee M."/>
            <person name="Carver A."/>
            <person name="Chen C."/>
            <person name="Cichocki N."/>
            <person name="Clum A."/>
            <person name="Culley D."/>
            <person name="Crous P.W."/>
            <person name="Fauchery L."/>
            <person name="Girlanda M."/>
            <person name="Hayes R."/>
            <person name="Keri Z."/>
            <person name="Labutti K."/>
            <person name="Lipzen A."/>
            <person name="Lombard V."/>
            <person name="Magnuson J."/>
            <person name="Maillard F."/>
            <person name="Morin E."/>
            <person name="Murat C."/>
            <person name="Nolan M."/>
            <person name="Ohm R."/>
            <person name="Pangilinan J."/>
            <person name="Pereira M."/>
            <person name="Perotto S."/>
            <person name="Peter M."/>
            <person name="Riley R."/>
            <person name="Sitrit Y."/>
            <person name="Stielow B."/>
            <person name="Szollosi G."/>
            <person name="Zifcakova L."/>
            <person name="Stursova M."/>
            <person name="Spatafora J.W."/>
            <person name="Tedersoo L."/>
            <person name="Vaario L.-M."/>
            <person name="Yamada A."/>
            <person name="Yan M."/>
            <person name="Wang P."/>
            <person name="Xu J."/>
            <person name="Bruns T."/>
            <person name="Baldrian P."/>
            <person name="Vilgalys R."/>
            <person name="Henrissat B."/>
            <person name="Grigoriev I.V."/>
            <person name="Hibbett D."/>
            <person name="Nagy L.G."/>
            <person name="Martin F.M."/>
        </authorList>
    </citation>
    <scope>NUCLEOTIDE SEQUENCE</scope>
    <source>
        <strain evidence="1">P2</strain>
    </source>
</reference>
<gene>
    <name evidence="1" type="ORF">BDM02DRAFT_3108725</name>
</gene>
<organism evidence="1 2">
    <name type="scientific">Thelephora ganbajun</name>
    <name type="common">Ganba fungus</name>
    <dbReference type="NCBI Taxonomy" id="370292"/>
    <lineage>
        <taxon>Eukaryota</taxon>
        <taxon>Fungi</taxon>
        <taxon>Dikarya</taxon>
        <taxon>Basidiomycota</taxon>
        <taxon>Agaricomycotina</taxon>
        <taxon>Agaricomycetes</taxon>
        <taxon>Thelephorales</taxon>
        <taxon>Thelephoraceae</taxon>
        <taxon>Thelephora</taxon>
    </lineage>
</organism>
<evidence type="ECO:0000313" key="1">
    <source>
        <dbReference type="EMBL" id="KAF9652652.1"/>
    </source>
</evidence>
<accession>A0ACB6ZSP3</accession>
<keyword evidence="2" id="KW-1185">Reference proteome</keyword>
<proteinExistence type="predicted"/>
<protein>
    <submittedName>
        <fullName evidence="1">Uncharacterized protein</fullName>
    </submittedName>
</protein>
<dbReference type="Proteomes" id="UP000886501">
    <property type="component" value="Unassembled WGS sequence"/>
</dbReference>
<reference evidence="1" key="2">
    <citation type="journal article" date="2020" name="Nat. Commun.">
        <title>Large-scale genome sequencing of mycorrhizal fungi provides insights into the early evolution of symbiotic traits.</title>
        <authorList>
            <person name="Miyauchi S."/>
            <person name="Kiss E."/>
            <person name="Kuo A."/>
            <person name="Drula E."/>
            <person name="Kohler A."/>
            <person name="Sanchez-Garcia M."/>
            <person name="Morin E."/>
            <person name="Andreopoulos B."/>
            <person name="Barry K.W."/>
            <person name="Bonito G."/>
            <person name="Buee M."/>
            <person name="Carver A."/>
            <person name="Chen C."/>
            <person name="Cichocki N."/>
            <person name="Clum A."/>
            <person name="Culley D."/>
            <person name="Crous P.W."/>
            <person name="Fauchery L."/>
            <person name="Girlanda M."/>
            <person name="Hayes R.D."/>
            <person name="Keri Z."/>
            <person name="LaButti K."/>
            <person name="Lipzen A."/>
            <person name="Lombard V."/>
            <person name="Magnuson J."/>
            <person name="Maillard F."/>
            <person name="Murat C."/>
            <person name="Nolan M."/>
            <person name="Ohm R.A."/>
            <person name="Pangilinan J."/>
            <person name="Pereira M.F."/>
            <person name="Perotto S."/>
            <person name="Peter M."/>
            <person name="Pfister S."/>
            <person name="Riley R."/>
            <person name="Sitrit Y."/>
            <person name="Stielow J.B."/>
            <person name="Szollosi G."/>
            <person name="Zifcakova L."/>
            <person name="Stursova M."/>
            <person name="Spatafora J.W."/>
            <person name="Tedersoo L."/>
            <person name="Vaario L.M."/>
            <person name="Yamada A."/>
            <person name="Yan M."/>
            <person name="Wang P."/>
            <person name="Xu J."/>
            <person name="Bruns T."/>
            <person name="Baldrian P."/>
            <person name="Vilgalys R."/>
            <person name="Dunand C."/>
            <person name="Henrissat B."/>
            <person name="Grigoriev I.V."/>
            <person name="Hibbett D."/>
            <person name="Nagy L.G."/>
            <person name="Martin F.M."/>
        </authorList>
    </citation>
    <scope>NUCLEOTIDE SEQUENCE</scope>
    <source>
        <strain evidence="1">P2</strain>
    </source>
</reference>
<dbReference type="EMBL" id="MU117967">
    <property type="protein sequence ID" value="KAF9652652.1"/>
    <property type="molecule type" value="Genomic_DNA"/>
</dbReference>